<keyword evidence="2" id="KW-0813">Transport</keyword>
<dbReference type="PANTHER" id="PTHR30290">
    <property type="entry name" value="PERIPLASMIC BINDING COMPONENT OF ABC TRANSPORTER"/>
    <property type="match status" value="1"/>
</dbReference>
<evidence type="ECO:0000256" key="4">
    <source>
        <dbReference type="SAM" id="MobiDB-lite"/>
    </source>
</evidence>
<protein>
    <recommendedName>
        <fullName evidence="5">Solute-binding protein family 5 domain-containing protein</fullName>
    </recommendedName>
</protein>
<dbReference type="GO" id="GO:1904680">
    <property type="term" value="F:peptide transmembrane transporter activity"/>
    <property type="evidence" value="ECO:0007669"/>
    <property type="project" value="TreeGrafter"/>
</dbReference>
<dbReference type="SUPFAM" id="SSF53850">
    <property type="entry name" value="Periplasmic binding protein-like II"/>
    <property type="match status" value="1"/>
</dbReference>
<feature type="non-terminal residue" evidence="6">
    <location>
        <position position="414"/>
    </location>
</feature>
<dbReference type="InterPro" id="IPR000914">
    <property type="entry name" value="SBP_5_dom"/>
</dbReference>
<evidence type="ECO:0000256" key="1">
    <source>
        <dbReference type="ARBA" id="ARBA00005695"/>
    </source>
</evidence>
<name>A0A382FTJ8_9ZZZZ</name>
<feature type="region of interest" description="Disordered" evidence="4">
    <location>
        <begin position="1"/>
        <end position="49"/>
    </location>
</feature>
<organism evidence="6">
    <name type="scientific">marine metagenome</name>
    <dbReference type="NCBI Taxonomy" id="408172"/>
    <lineage>
        <taxon>unclassified sequences</taxon>
        <taxon>metagenomes</taxon>
        <taxon>ecological metagenomes</taxon>
    </lineage>
</organism>
<dbReference type="GO" id="GO:0015833">
    <property type="term" value="P:peptide transport"/>
    <property type="evidence" value="ECO:0007669"/>
    <property type="project" value="TreeGrafter"/>
</dbReference>
<keyword evidence="3" id="KW-0732">Signal</keyword>
<accession>A0A382FTJ8</accession>
<dbReference type="EMBL" id="UINC01051492">
    <property type="protein sequence ID" value="SVB65714.1"/>
    <property type="molecule type" value="Genomic_DNA"/>
</dbReference>
<evidence type="ECO:0000256" key="2">
    <source>
        <dbReference type="ARBA" id="ARBA00022448"/>
    </source>
</evidence>
<evidence type="ECO:0000256" key="3">
    <source>
        <dbReference type="ARBA" id="ARBA00022729"/>
    </source>
</evidence>
<dbReference type="Gene3D" id="3.90.76.10">
    <property type="entry name" value="Dipeptide-binding Protein, Domain 1"/>
    <property type="match status" value="1"/>
</dbReference>
<dbReference type="Gene3D" id="3.10.105.10">
    <property type="entry name" value="Dipeptide-binding Protein, Domain 3"/>
    <property type="match status" value="1"/>
</dbReference>
<comment type="similarity">
    <text evidence="1">Belongs to the bacterial solute-binding protein 5 family.</text>
</comment>
<proteinExistence type="inferred from homology"/>
<dbReference type="InterPro" id="IPR039424">
    <property type="entry name" value="SBP_5"/>
</dbReference>
<sequence>MAAPDAQDQGRHRPAGDDSLASTTATRTPRYRVAAQRRTDRGTRQQPNPLKKLASTARLAALTACSVLLFGCGGGSSSGTSDTLVFGRGSDSVGLDPALETDGESFKVCDNLYETLVTYAPGSTQVIPQLAHSWSVDEAGLEWTFHLRTDVSFHDGTPFNAEAMLFSLGRQFFPDHPFHKLAAGSYQYWKDMGMDDMIADMTAPNDSTFVIQLATPNAPFLSNLGMNFCAAVSPTAVRKHGADYFKHPVGTGPFRFVEWLKDERIILARNDTYWGTAPQIGRLVFRAIQDPSVRYLELRTGSLDGMDNLSPEFLDELRADDQIKLLTQPGMNIGYLAMNMEKPPFDDVRVRMAVNHAVNKQSLVDNFYGGLAEAAKNPIPPMMWSYNDDIEPYAYDPDRARQLRAMGQDVIGLS</sequence>
<dbReference type="Gene3D" id="3.40.190.10">
    <property type="entry name" value="Periplasmic binding protein-like II"/>
    <property type="match status" value="1"/>
</dbReference>
<evidence type="ECO:0000313" key="6">
    <source>
        <dbReference type="EMBL" id="SVB65714.1"/>
    </source>
</evidence>
<dbReference type="PANTHER" id="PTHR30290:SF9">
    <property type="entry name" value="OLIGOPEPTIDE-BINDING PROTEIN APPA"/>
    <property type="match status" value="1"/>
</dbReference>
<evidence type="ECO:0000259" key="5">
    <source>
        <dbReference type="Pfam" id="PF00496"/>
    </source>
</evidence>
<dbReference type="Pfam" id="PF00496">
    <property type="entry name" value="SBP_bac_5"/>
    <property type="match status" value="1"/>
</dbReference>
<gene>
    <name evidence="6" type="ORF">METZ01_LOCUS218568</name>
</gene>
<feature type="domain" description="Solute-binding protein family 5" evidence="5">
    <location>
        <begin position="125"/>
        <end position="403"/>
    </location>
</feature>
<reference evidence="6" key="1">
    <citation type="submission" date="2018-05" db="EMBL/GenBank/DDBJ databases">
        <authorList>
            <person name="Lanie J.A."/>
            <person name="Ng W.-L."/>
            <person name="Kazmierczak K.M."/>
            <person name="Andrzejewski T.M."/>
            <person name="Davidsen T.M."/>
            <person name="Wayne K.J."/>
            <person name="Tettelin H."/>
            <person name="Glass J.I."/>
            <person name="Rusch D."/>
            <person name="Podicherti R."/>
            <person name="Tsui H.-C.T."/>
            <person name="Winkler M.E."/>
        </authorList>
    </citation>
    <scope>NUCLEOTIDE SEQUENCE</scope>
</reference>
<dbReference type="AlphaFoldDB" id="A0A382FTJ8"/>